<dbReference type="Proteomes" id="UP001201020">
    <property type="component" value="Chromosome"/>
</dbReference>
<keyword evidence="7" id="KW-0175">Coiled coil</keyword>
<dbReference type="NCBIfam" id="NF003260">
    <property type="entry name" value="PRK04223.1"/>
    <property type="match status" value="1"/>
</dbReference>
<evidence type="ECO:0000256" key="1">
    <source>
        <dbReference type="ARBA" id="ARBA00009451"/>
    </source>
</evidence>
<comment type="subunit">
    <text evidence="4 6">Part of the 50S ribosomal subunit.</text>
</comment>
<name>A0A9Y1BIZ6_9ARCH</name>
<comment type="function">
    <text evidence="4 6">This protein binds specifically to 23S rRNA. It makes multiple contacts with different domains of the 23S rRNA in the assembled 50S subunit and ribosome.</text>
</comment>
<dbReference type="CDD" id="cd00336">
    <property type="entry name" value="Ribosomal_L22"/>
    <property type="match status" value="1"/>
</dbReference>
<keyword evidence="4 6" id="KW-0699">rRNA-binding</keyword>
<dbReference type="InterPro" id="IPR036394">
    <property type="entry name" value="Ribosomal_uL22_sf"/>
</dbReference>
<dbReference type="NCBIfam" id="TIGR01038">
    <property type="entry name" value="uL22_arch_euk"/>
    <property type="match status" value="1"/>
</dbReference>
<dbReference type="PANTHER" id="PTHR11593:SF10">
    <property type="entry name" value="60S RIBOSOMAL PROTEIN L17"/>
    <property type="match status" value="1"/>
</dbReference>
<keyword evidence="3 4" id="KW-0687">Ribonucleoprotein</keyword>
<comment type="similarity">
    <text evidence="1 4 5">Belongs to the universal ribosomal protein uL22 family.</text>
</comment>
<evidence type="ECO:0000256" key="2">
    <source>
        <dbReference type="ARBA" id="ARBA00022980"/>
    </source>
</evidence>
<keyword evidence="2 4" id="KW-0689">Ribosomal protein</keyword>
<evidence type="ECO:0000256" key="6">
    <source>
        <dbReference type="RuleBase" id="RU004007"/>
    </source>
</evidence>
<reference evidence="8" key="1">
    <citation type="journal article" date="2022" name="Nat. Microbiol.">
        <title>Unique mobile elements and scalable gene flow at the prokaryote-eukaryote boundary revealed by circularized Asgard archaea genomes.</title>
        <authorList>
            <person name="Wu F."/>
            <person name="Speth D.R."/>
            <person name="Philosof A."/>
            <person name="Cremiere A."/>
            <person name="Narayanan A."/>
            <person name="Barco R.A."/>
            <person name="Connon S.A."/>
            <person name="Amend J.P."/>
            <person name="Antoshechkin I.A."/>
            <person name="Orphan V.J."/>
        </authorList>
    </citation>
    <scope>NUCLEOTIDE SEQUENCE</scope>
    <source>
        <strain evidence="8">PM71</strain>
    </source>
</reference>
<evidence type="ECO:0000313" key="8">
    <source>
        <dbReference type="EMBL" id="UJG39772.1"/>
    </source>
</evidence>
<evidence type="ECO:0000256" key="7">
    <source>
        <dbReference type="SAM" id="Coils"/>
    </source>
</evidence>
<sequence>MPSYKYSIITDPDRSAKASARDIDISPKAAREILRAIKGMKIDQCKEYLEDVIAKKRSVPYRRYKRNVGHKSDLQGWAAGRYPVKAAKEILKVVENLENNVEANQLQVDKAKIIHAVSLKGSKEVRYFYRAHGRSTPKVRQYVHIELVAEIED</sequence>
<dbReference type="InterPro" id="IPR057265">
    <property type="entry name" value="Ribosomal_uL22_arc-type"/>
</dbReference>
<dbReference type="InterPro" id="IPR005721">
    <property type="entry name" value="Ribosomal_uL22_euk/arc"/>
</dbReference>
<proteinExistence type="inferred from homology"/>
<organism evidence="8">
    <name type="scientific">Candidatus Heimdallarchaeum aukensis</name>
    <dbReference type="NCBI Taxonomy" id="2876573"/>
    <lineage>
        <taxon>Archaea</taxon>
        <taxon>Promethearchaeati</taxon>
        <taxon>Candidatus Heimdallarchaeota</taxon>
        <taxon>Candidatus Heimdallarchaeia (ex Rinke et al. 2021) (nom. nud.)</taxon>
        <taxon>Candidatus Heimdallarchaeales</taxon>
        <taxon>Candidatus Heimdallarchaeaceae</taxon>
        <taxon>Candidatus Heimdallarchaeum</taxon>
    </lineage>
</organism>
<evidence type="ECO:0000256" key="5">
    <source>
        <dbReference type="RuleBase" id="RU004005"/>
    </source>
</evidence>
<dbReference type="AlphaFoldDB" id="A0A9Y1BIZ6"/>
<dbReference type="GO" id="GO:0022625">
    <property type="term" value="C:cytosolic large ribosomal subunit"/>
    <property type="evidence" value="ECO:0007669"/>
    <property type="project" value="UniProtKB-UniRule"/>
</dbReference>
<evidence type="ECO:0000256" key="3">
    <source>
        <dbReference type="ARBA" id="ARBA00023274"/>
    </source>
</evidence>
<dbReference type="GO" id="GO:0002181">
    <property type="term" value="P:cytoplasmic translation"/>
    <property type="evidence" value="ECO:0007669"/>
    <property type="project" value="TreeGrafter"/>
</dbReference>
<dbReference type="HAMAP" id="MF_01331_A">
    <property type="entry name" value="Ribosomal_uL22_A"/>
    <property type="match status" value="1"/>
</dbReference>
<evidence type="ECO:0000256" key="4">
    <source>
        <dbReference type="HAMAP-Rule" id="MF_01331"/>
    </source>
</evidence>
<dbReference type="SUPFAM" id="SSF54843">
    <property type="entry name" value="Ribosomal protein L22"/>
    <property type="match status" value="1"/>
</dbReference>
<comment type="function">
    <text evidence="4">The globular domain of the protein is located near the polypeptide exit tunnel on the outside of the subunit, while an extended beta-hairpin is found that lines the wall of the exit tunnel in the center of the 70S ribosome.</text>
</comment>
<dbReference type="EMBL" id="CP084166">
    <property type="protein sequence ID" value="UJG39772.1"/>
    <property type="molecule type" value="Genomic_DNA"/>
</dbReference>
<keyword evidence="4 6" id="KW-0694">RNA-binding</keyword>
<dbReference type="GO" id="GO:0003735">
    <property type="term" value="F:structural constituent of ribosome"/>
    <property type="evidence" value="ECO:0007669"/>
    <property type="project" value="UniProtKB-UniRule"/>
</dbReference>
<dbReference type="Gene3D" id="3.90.470.10">
    <property type="entry name" value="Ribosomal protein L22/L17"/>
    <property type="match status" value="1"/>
</dbReference>
<dbReference type="Pfam" id="PF00237">
    <property type="entry name" value="Ribosomal_L22"/>
    <property type="match status" value="1"/>
</dbReference>
<dbReference type="InterPro" id="IPR001063">
    <property type="entry name" value="Ribosomal_uL22"/>
</dbReference>
<dbReference type="GO" id="GO:0019843">
    <property type="term" value="F:rRNA binding"/>
    <property type="evidence" value="ECO:0007669"/>
    <property type="project" value="UniProtKB-UniRule"/>
</dbReference>
<feature type="coiled-coil region" evidence="7">
    <location>
        <begin position="87"/>
        <end position="114"/>
    </location>
</feature>
<protein>
    <recommendedName>
        <fullName evidence="4">Large ribosomal subunit protein uL22</fullName>
    </recommendedName>
</protein>
<gene>
    <name evidence="4" type="primary">rpl22</name>
    <name evidence="8" type="ORF">K9W45_07855</name>
</gene>
<accession>A0A9Y1BIZ6</accession>
<dbReference type="PANTHER" id="PTHR11593">
    <property type="entry name" value="60S RIBOSOMAL PROTEIN L17"/>
    <property type="match status" value="1"/>
</dbReference>